<dbReference type="Proteomes" id="UP000678237">
    <property type="component" value="Unassembled WGS sequence"/>
</dbReference>
<evidence type="ECO:0000256" key="1">
    <source>
        <dbReference type="SAM" id="MobiDB-lite"/>
    </source>
</evidence>
<dbReference type="AlphaFoldDB" id="A0A8T4L6Q0"/>
<evidence type="ECO:0000313" key="3">
    <source>
        <dbReference type="Proteomes" id="UP000678237"/>
    </source>
</evidence>
<proteinExistence type="predicted"/>
<reference evidence="2" key="2">
    <citation type="submission" date="2021-05" db="EMBL/GenBank/DDBJ databases">
        <title>Protein family content uncovers lineage relationships and bacterial pathway maintenance mechanisms in DPANN archaea.</title>
        <authorList>
            <person name="Castelle C.J."/>
            <person name="Meheust R."/>
            <person name="Jaffe A.L."/>
            <person name="Seitz K."/>
            <person name="Gong X."/>
            <person name="Baker B.J."/>
            <person name="Banfield J.F."/>
        </authorList>
    </citation>
    <scope>NUCLEOTIDE SEQUENCE</scope>
    <source>
        <strain evidence="2">RIFCSPLOWO2_01_FULL_58_19</strain>
    </source>
</reference>
<gene>
    <name evidence="2" type="ORF">J4203_03675</name>
</gene>
<protein>
    <submittedName>
        <fullName evidence="2">Uncharacterized protein</fullName>
    </submittedName>
</protein>
<name>A0A8T4L6Q0_9ARCH</name>
<dbReference type="EMBL" id="JAGVWE010000003">
    <property type="protein sequence ID" value="MBS3062948.1"/>
    <property type="molecule type" value="Genomic_DNA"/>
</dbReference>
<sequence>MAEDKKQVPVDDDDEGSDEELPFPRATIVNMLRQHLDSGKQIKGQVKREMNIWLGSMVERIAHKMNAHPYTYVDGSMFRESIEPYEAIQEIEKEKERIIKQLESVKAACDVLISEVDRKFVLRSGFATEYQKEKEAAAKGKK</sequence>
<feature type="region of interest" description="Disordered" evidence="1">
    <location>
        <begin position="1"/>
        <end position="22"/>
    </location>
</feature>
<reference evidence="2" key="1">
    <citation type="submission" date="2021-03" db="EMBL/GenBank/DDBJ databases">
        <authorList>
            <person name="Jaffe A."/>
        </authorList>
    </citation>
    <scope>NUCLEOTIDE SEQUENCE</scope>
    <source>
        <strain evidence="2">RIFCSPLOWO2_01_FULL_58_19</strain>
    </source>
</reference>
<accession>A0A8T4L6Q0</accession>
<feature type="compositionally biased region" description="Acidic residues" evidence="1">
    <location>
        <begin position="10"/>
        <end position="21"/>
    </location>
</feature>
<evidence type="ECO:0000313" key="2">
    <source>
        <dbReference type="EMBL" id="MBS3062948.1"/>
    </source>
</evidence>
<organism evidence="2 3">
    <name type="scientific">Candidatus Iainarchaeum sp</name>
    <dbReference type="NCBI Taxonomy" id="3101447"/>
    <lineage>
        <taxon>Archaea</taxon>
        <taxon>Candidatus Iainarchaeota</taxon>
        <taxon>Candidatus Iainarchaeia</taxon>
        <taxon>Candidatus Iainarchaeales</taxon>
        <taxon>Candidatus Iainarchaeaceae</taxon>
        <taxon>Candidatus Iainarchaeum</taxon>
    </lineage>
</organism>
<comment type="caution">
    <text evidence="2">The sequence shown here is derived from an EMBL/GenBank/DDBJ whole genome shotgun (WGS) entry which is preliminary data.</text>
</comment>